<protein>
    <recommendedName>
        <fullName evidence="4">4Fe-4S ferredoxin-type domain-containing protein</fullName>
    </recommendedName>
</protein>
<evidence type="ECO:0000313" key="5">
    <source>
        <dbReference type="EMBL" id="GAG61610.1"/>
    </source>
</evidence>
<organism evidence="5">
    <name type="scientific">marine sediment metagenome</name>
    <dbReference type="NCBI Taxonomy" id="412755"/>
    <lineage>
        <taxon>unclassified sequences</taxon>
        <taxon>metagenomes</taxon>
        <taxon>ecological metagenomes</taxon>
    </lineage>
</organism>
<name>X0YYP1_9ZZZZ</name>
<dbReference type="InterPro" id="IPR037207">
    <property type="entry name" value="Nuop51_4Fe4S-bd_sf"/>
</dbReference>
<dbReference type="FunFam" id="1.20.1440.230:FF:000001">
    <property type="entry name" value="Mitochondrial NADH dehydrogenase flavoprotein 1"/>
    <property type="match status" value="1"/>
</dbReference>
<accession>X0YYP1</accession>
<dbReference type="AlphaFoldDB" id="X0YYP1"/>
<dbReference type="Gene3D" id="3.10.20.600">
    <property type="match status" value="1"/>
</dbReference>
<dbReference type="InterPro" id="IPR019575">
    <property type="entry name" value="Nuop51_4Fe4S-bd"/>
</dbReference>
<dbReference type="PANTHER" id="PTHR43578">
    <property type="entry name" value="NADH-QUINONE OXIDOREDUCTASE SUBUNIT F"/>
    <property type="match status" value="1"/>
</dbReference>
<dbReference type="InterPro" id="IPR017900">
    <property type="entry name" value="4Fe4S_Fe_S_CS"/>
</dbReference>
<dbReference type="EMBL" id="BART01006330">
    <property type="protein sequence ID" value="GAG61610.1"/>
    <property type="molecule type" value="Genomic_DNA"/>
</dbReference>
<proteinExistence type="predicted"/>
<dbReference type="PROSITE" id="PS00198">
    <property type="entry name" value="4FE4S_FER_1"/>
    <property type="match status" value="1"/>
</dbReference>
<reference evidence="5" key="1">
    <citation type="journal article" date="2014" name="Front. Microbiol.">
        <title>High frequency of phylogenetically diverse reductive dehalogenase-homologous genes in deep subseafloor sedimentary metagenomes.</title>
        <authorList>
            <person name="Kawai M."/>
            <person name="Futagami T."/>
            <person name="Toyoda A."/>
            <person name="Takaki Y."/>
            <person name="Nishi S."/>
            <person name="Hori S."/>
            <person name="Arai W."/>
            <person name="Tsubouchi T."/>
            <person name="Morono Y."/>
            <person name="Uchiyama I."/>
            <person name="Ito T."/>
            <person name="Fujiyama A."/>
            <person name="Inagaki F."/>
            <person name="Takami H."/>
        </authorList>
    </citation>
    <scope>NUCLEOTIDE SEQUENCE</scope>
    <source>
        <strain evidence="5">Expedition CK06-06</strain>
    </source>
</reference>
<dbReference type="GO" id="GO:0010181">
    <property type="term" value="F:FMN binding"/>
    <property type="evidence" value="ECO:0007669"/>
    <property type="project" value="InterPro"/>
</dbReference>
<evidence type="ECO:0000256" key="2">
    <source>
        <dbReference type="ARBA" id="ARBA00023004"/>
    </source>
</evidence>
<dbReference type="GO" id="GO:0046872">
    <property type="term" value="F:metal ion binding"/>
    <property type="evidence" value="ECO:0007669"/>
    <property type="project" value="UniProtKB-KW"/>
</dbReference>
<dbReference type="PROSITE" id="PS00645">
    <property type="entry name" value="COMPLEX1_51K_2"/>
    <property type="match status" value="1"/>
</dbReference>
<dbReference type="SUPFAM" id="SSF140490">
    <property type="entry name" value="Nqo1C-terminal domain-like"/>
    <property type="match status" value="1"/>
</dbReference>
<gene>
    <name evidence="5" type="ORF">S01H4_14439</name>
</gene>
<evidence type="ECO:0000256" key="3">
    <source>
        <dbReference type="ARBA" id="ARBA00023014"/>
    </source>
</evidence>
<keyword evidence="1" id="KW-0479">Metal-binding</keyword>
<evidence type="ECO:0000259" key="4">
    <source>
        <dbReference type="PROSITE" id="PS51379"/>
    </source>
</evidence>
<evidence type="ECO:0000256" key="1">
    <source>
        <dbReference type="ARBA" id="ARBA00022723"/>
    </source>
</evidence>
<dbReference type="SUPFAM" id="SSF142984">
    <property type="entry name" value="Nqo1 middle domain-like"/>
    <property type="match status" value="1"/>
</dbReference>
<feature type="domain" description="4Fe-4S ferredoxin-type" evidence="4">
    <location>
        <begin position="229"/>
        <end position="257"/>
    </location>
</feature>
<dbReference type="GO" id="GO:0008137">
    <property type="term" value="F:NADH dehydrogenase (ubiquinone) activity"/>
    <property type="evidence" value="ECO:0007669"/>
    <property type="project" value="InterPro"/>
</dbReference>
<dbReference type="SUPFAM" id="SSF54862">
    <property type="entry name" value="4Fe-4S ferredoxins"/>
    <property type="match status" value="1"/>
</dbReference>
<dbReference type="Pfam" id="PF13237">
    <property type="entry name" value="Fer4_10"/>
    <property type="match status" value="1"/>
</dbReference>
<keyword evidence="2" id="KW-0408">Iron</keyword>
<dbReference type="Gene3D" id="3.30.70.20">
    <property type="match status" value="1"/>
</dbReference>
<dbReference type="InterPro" id="IPR017896">
    <property type="entry name" value="4Fe4S_Fe-S-bd"/>
</dbReference>
<feature type="non-terminal residue" evidence="5">
    <location>
        <position position="1"/>
    </location>
</feature>
<dbReference type="Pfam" id="PF10589">
    <property type="entry name" value="NADH_4Fe-4S"/>
    <property type="match status" value="1"/>
</dbReference>
<feature type="domain" description="4Fe-4S ferredoxin-type" evidence="4">
    <location>
        <begin position="200"/>
        <end position="225"/>
    </location>
</feature>
<comment type="caution">
    <text evidence="5">The sequence shown here is derived from an EMBL/GenBank/DDBJ whole genome shotgun (WGS) entry which is preliminary data.</text>
</comment>
<dbReference type="GO" id="GO:0051539">
    <property type="term" value="F:4 iron, 4 sulfur cluster binding"/>
    <property type="evidence" value="ECO:0007669"/>
    <property type="project" value="InterPro"/>
</dbReference>
<dbReference type="SMART" id="SM00928">
    <property type="entry name" value="NADH_4Fe-4S"/>
    <property type="match status" value="1"/>
</dbReference>
<sequence>SRIGTKTSKGTMIFSLVGKINNTGLVEVPMGISLRKMVYEIGGGIPDGKKFKAVQTGGPSGGCIPARLIDLPVDYEKLTEAGSMMGSGGMVVMDEDTCMVNVAKYFLSFTRDESCGKCTPCREGIKRMYEILDDITKGKGKESDLKLLKELAEIVKDSSLCGLGQTAPNPVLTTLKYFRNEYLAHIRDKRCPAGVCRNLIRYSVIEENCIGCQLCNKVCPTKAISGKKKEPQKIDQKKCIKCGACYDACKFEAIKVE</sequence>
<dbReference type="InterPro" id="IPR001949">
    <property type="entry name" value="NADH-UbQ_OxRdtase_51kDa_CS"/>
</dbReference>
<dbReference type="PROSITE" id="PS51379">
    <property type="entry name" value="4FE4S_FER_2"/>
    <property type="match status" value="2"/>
</dbReference>
<dbReference type="Gene3D" id="1.20.1440.230">
    <property type="entry name" value="NADH-ubiquinone oxidoreductase 51kDa subunit, iron-sulphur binding domain"/>
    <property type="match status" value="1"/>
</dbReference>
<dbReference type="PANTHER" id="PTHR43578:SF3">
    <property type="entry name" value="NADH-QUINONE OXIDOREDUCTASE SUBUNIT F"/>
    <property type="match status" value="1"/>
</dbReference>
<keyword evidence="3" id="KW-0411">Iron-sulfur</keyword>